<keyword evidence="1" id="KW-0472">Membrane</keyword>
<sequence>MSTPNSVVPAVDARPRRLMFGLGTVTALVIIVGAIALGGSLTRSPAAAADEDQAPRGVGHAPIELRLSGLQLPTI</sequence>
<name>A0A2C8ZM18_9MICO</name>
<dbReference type="Proteomes" id="UP000219440">
    <property type="component" value="Unassembled WGS sequence"/>
</dbReference>
<dbReference type="EMBL" id="OCST01000003">
    <property type="protein sequence ID" value="SOE65965.1"/>
    <property type="molecule type" value="Genomic_DNA"/>
</dbReference>
<protein>
    <submittedName>
        <fullName evidence="2">Uncharacterized protein</fullName>
    </submittedName>
</protein>
<reference evidence="2 3" key="1">
    <citation type="submission" date="2017-09" db="EMBL/GenBank/DDBJ databases">
        <authorList>
            <person name="Ehlers B."/>
            <person name="Leendertz F.H."/>
        </authorList>
    </citation>
    <scope>NUCLEOTIDE SEQUENCE [LARGE SCALE GENOMIC DNA]</scope>
    <source>
        <strain evidence="2 3">CGMCC 1.05381</strain>
    </source>
</reference>
<feature type="transmembrane region" description="Helical" evidence="1">
    <location>
        <begin position="20"/>
        <end position="38"/>
    </location>
</feature>
<accession>A0A2C8ZM18</accession>
<keyword evidence="3" id="KW-1185">Reference proteome</keyword>
<dbReference type="RefSeq" id="WP_097060748.1">
    <property type="nucleotide sequence ID" value="NZ_BMLC01000001.1"/>
</dbReference>
<evidence type="ECO:0000256" key="1">
    <source>
        <dbReference type="SAM" id="Phobius"/>
    </source>
</evidence>
<dbReference type="AlphaFoldDB" id="A0A2C8ZM18"/>
<organism evidence="2 3">
    <name type="scientific">Salinibacterium xinjiangense</name>
    <dbReference type="NCBI Taxonomy" id="386302"/>
    <lineage>
        <taxon>Bacteria</taxon>
        <taxon>Bacillati</taxon>
        <taxon>Actinomycetota</taxon>
        <taxon>Actinomycetes</taxon>
        <taxon>Micrococcales</taxon>
        <taxon>Microbacteriaceae</taxon>
        <taxon>Salinibacterium</taxon>
    </lineage>
</organism>
<evidence type="ECO:0000313" key="3">
    <source>
        <dbReference type="Proteomes" id="UP000219440"/>
    </source>
</evidence>
<evidence type="ECO:0000313" key="2">
    <source>
        <dbReference type="EMBL" id="SOE65965.1"/>
    </source>
</evidence>
<gene>
    <name evidence="2" type="ORF">SAMN06296378_1649</name>
</gene>
<keyword evidence="1" id="KW-0812">Transmembrane</keyword>
<keyword evidence="1" id="KW-1133">Transmembrane helix</keyword>
<proteinExistence type="predicted"/>